<comment type="function">
    <text evidence="9">Essential subunit of the Sec protein translocation channel SecYEG. Clamps together the 2 halves of SecY. May contact the channel plug during translocation.</text>
</comment>
<comment type="subcellular location">
    <subcellularLocation>
        <location evidence="9">Cell membrane</location>
        <topology evidence="9">Single-pass membrane protein</topology>
    </subcellularLocation>
    <subcellularLocation>
        <location evidence="1">Membrane</location>
    </subcellularLocation>
</comment>
<dbReference type="GO" id="GO:0005886">
    <property type="term" value="C:plasma membrane"/>
    <property type="evidence" value="ECO:0007669"/>
    <property type="project" value="UniProtKB-SubCell"/>
</dbReference>
<dbReference type="Pfam" id="PF00584">
    <property type="entry name" value="SecE"/>
    <property type="match status" value="1"/>
</dbReference>
<keyword evidence="6 9" id="KW-1133">Transmembrane helix</keyword>
<dbReference type="HAMAP" id="MF_00422">
    <property type="entry name" value="SecE"/>
    <property type="match status" value="1"/>
</dbReference>
<dbReference type="PANTHER" id="PTHR33910:SF1">
    <property type="entry name" value="PROTEIN TRANSLOCASE SUBUNIT SECE"/>
    <property type="match status" value="1"/>
</dbReference>
<feature type="transmembrane region" description="Helical" evidence="9">
    <location>
        <begin position="36"/>
        <end position="58"/>
    </location>
</feature>
<keyword evidence="8 9" id="KW-0472">Membrane</keyword>
<dbReference type="NCBIfam" id="TIGR00964">
    <property type="entry name" value="secE_bact"/>
    <property type="match status" value="1"/>
</dbReference>
<protein>
    <recommendedName>
        <fullName evidence="9">Protein translocase subunit SecE</fullName>
    </recommendedName>
</protein>
<sequence length="68" mass="7836">MIVSMGFISKVINFLKEVKTEVKKVNWPTRQETLRYTLIVVAVSFLVAFFLGGLDLLFQFIIEKAIIQ</sequence>
<proteinExistence type="inferred from homology"/>
<evidence type="ECO:0000256" key="5">
    <source>
        <dbReference type="ARBA" id="ARBA00022927"/>
    </source>
</evidence>
<dbReference type="InterPro" id="IPR001901">
    <property type="entry name" value="Translocase_SecE/Sec61-g"/>
</dbReference>
<reference evidence="10 11" key="1">
    <citation type="journal article" date="2016" name="Nat. Commun.">
        <title>Thousands of microbial genomes shed light on interconnected biogeochemical processes in an aquifer system.</title>
        <authorList>
            <person name="Anantharaman K."/>
            <person name="Brown C.T."/>
            <person name="Hug L.A."/>
            <person name="Sharon I."/>
            <person name="Castelle C.J."/>
            <person name="Probst A.J."/>
            <person name="Thomas B.C."/>
            <person name="Singh A."/>
            <person name="Wilkins M.J."/>
            <person name="Karaoz U."/>
            <person name="Brodie E.L."/>
            <person name="Williams K.H."/>
            <person name="Hubbard S.S."/>
            <person name="Banfield J.F."/>
        </authorList>
    </citation>
    <scope>NUCLEOTIDE SEQUENCE [LARGE SCALE GENOMIC DNA]</scope>
</reference>
<evidence type="ECO:0000256" key="6">
    <source>
        <dbReference type="ARBA" id="ARBA00022989"/>
    </source>
</evidence>
<evidence type="ECO:0000256" key="7">
    <source>
        <dbReference type="ARBA" id="ARBA00023010"/>
    </source>
</evidence>
<dbReference type="InterPro" id="IPR005807">
    <property type="entry name" value="SecE_bac"/>
</dbReference>
<dbReference type="GO" id="GO:0043952">
    <property type="term" value="P:protein transport by the Sec complex"/>
    <property type="evidence" value="ECO:0007669"/>
    <property type="project" value="UniProtKB-UniRule"/>
</dbReference>
<dbReference type="InterPro" id="IPR038379">
    <property type="entry name" value="SecE_sf"/>
</dbReference>
<keyword evidence="2 9" id="KW-0813">Transport</keyword>
<evidence type="ECO:0000256" key="8">
    <source>
        <dbReference type="ARBA" id="ARBA00023136"/>
    </source>
</evidence>
<dbReference type="GO" id="GO:0009306">
    <property type="term" value="P:protein secretion"/>
    <property type="evidence" value="ECO:0007669"/>
    <property type="project" value="UniProtKB-UniRule"/>
</dbReference>
<dbReference type="PANTHER" id="PTHR33910">
    <property type="entry name" value="PROTEIN TRANSLOCASE SUBUNIT SECE"/>
    <property type="match status" value="1"/>
</dbReference>
<dbReference type="GO" id="GO:0065002">
    <property type="term" value="P:intracellular protein transmembrane transport"/>
    <property type="evidence" value="ECO:0007669"/>
    <property type="project" value="UniProtKB-UniRule"/>
</dbReference>
<organism evidence="10 11">
    <name type="scientific">Candidatus Wildermuthbacteria bacterium RIFCSPHIGHO2_12_FULL_40_12</name>
    <dbReference type="NCBI Taxonomy" id="1802457"/>
    <lineage>
        <taxon>Bacteria</taxon>
        <taxon>Candidatus Wildermuthiibacteriota</taxon>
    </lineage>
</organism>
<dbReference type="GO" id="GO:0006605">
    <property type="term" value="P:protein targeting"/>
    <property type="evidence" value="ECO:0007669"/>
    <property type="project" value="UniProtKB-UniRule"/>
</dbReference>
<evidence type="ECO:0000256" key="2">
    <source>
        <dbReference type="ARBA" id="ARBA00022448"/>
    </source>
</evidence>
<keyword evidence="5 9" id="KW-0653">Protein transport</keyword>
<dbReference type="GO" id="GO:0008320">
    <property type="term" value="F:protein transmembrane transporter activity"/>
    <property type="evidence" value="ECO:0007669"/>
    <property type="project" value="UniProtKB-UniRule"/>
</dbReference>
<evidence type="ECO:0000256" key="9">
    <source>
        <dbReference type="HAMAP-Rule" id="MF_00422"/>
    </source>
</evidence>
<comment type="similarity">
    <text evidence="9">Belongs to the SecE/SEC61-gamma family.</text>
</comment>
<keyword evidence="4 9" id="KW-0812">Transmembrane</keyword>
<dbReference type="PROSITE" id="PS01067">
    <property type="entry name" value="SECE_SEC61G"/>
    <property type="match status" value="1"/>
</dbReference>
<dbReference type="Proteomes" id="UP000177078">
    <property type="component" value="Unassembled WGS sequence"/>
</dbReference>
<dbReference type="AlphaFoldDB" id="A0A1G2RDU6"/>
<gene>
    <name evidence="9" type="primary">secE</name>
    <name evidence="10" type="ORF">A3F15_00575</name>
</gene>
<evidence type="ECO:0000256" key="1">
    <source>
        <dbReference type="ARBA" id="ARBA00004370"/>
    </source>
</evidence>
<evidence type="ECO:0000313" key="10">
    <source>
        <dbReference type="EMBL" id="OHA71013.1"/>
    </source>
</evidence>
<keyword evidence="3 9" id="KW-1003">Cell membrane</keyword>
<accession>A0A1G2RDU6</accession>
<dbReference type="EMBL" id="MHUC01000013">
    <property type="protein sequence ID" value="OHA71013.1"/>
    <property type="molecule type" value="Genomic_DNA"/>
</dbReference>
<evidence type="ECO:0000256" key="4">
    <source>
        <dbReference type="ARBA" id="ARBA00022692"/>
    </source>
</evidence>
<comment type="caution">
    <text evidence="10">The sequence shown here is derived from an EMBL/GenBank/DDBJ whole genome shotgun (WGS) entry which is preliminary data.</text>
</comment>
<dbReference type="Gene3D" id="1.20.5.1030">
    <property type="entry name" value="Preprotein translocase secy subunit"/>
    <property type="match status" value="1"/>
</dbReference>
<keyword evidence="7 9" id="KW-0811">Translocation</keyword>
<evidence type="ECO:0000256" key="3">
    <source>
        <dbReference type="ARBA" id="ARBA00022475"/>
    </source>
</evidence>
<dbReference type="STRING" id="1802457.A3F15_00575"/>
<evidence type="ECO:0000313" key="11">
    <source>
        <dbReference type="Proteomes" id="UP000177078"/>
    </source>
</evidence>
<name>A0A1G2RDU6_9BACT</name>
<comment type="subunit">
    <text evidence="9">Component of the Sec protein translocase complex. Heterotrimer consisting of SecY, SecE and SecG subunits. The heterotrimers can form oligomers, although 1 heterotrimer is thought to be able to translocate proteins. Interacts with the ribosome. Interacts with SecDF, and other proteins may be involved. Interacts with SecA.</text>
</comment>